<name>A0A8H4QNW7_9HELO</name>
<sequence length="367" mass="41081">MDSDGADDNANYNLQSLTHFVASLAAIAARDRFSGVSRNLASQLTVPFFDTPTEGKENKTKAFRVPALRNIISGAAPYLRTSQRRWAQVHDVRFLATQQTDRVFQKYKKKLDKIAKEKGLKDINELKEVYKDKIQDLKKKATIAIPTSDTSTAPPPPSTSSPFPPPPPAPRIPTEKAPSSNPGIKTLSSYLDLEKSRALPEKELEAIWRLRHAHDAQSLCAVIPVPVYKTLESTARKYPHFVLPLPKEGQGAEIHFLQWTFPAENTVTVLFTHLAEYKLRGEYSQPHTTITHHLELAEDKGVALLQGQVVEGRGVSVDEAKWLVMCLQKFYGVSGEKSERRRLLEQFGKGDASFKVEDLLEEAEKIV</sequence>
<evidence type="ECO:0000256" key="2">
    <source>
        <dbReference type="ARBA" id="ARBA00009116"/>
    </source>
</evidence>
<keyword evidence="4" id="KW-0496">Mitochondrion</keyword>
<feature type="region of interest" description="Disordered" evidence="5">
    <location>
        <begin position="141"/>
        <end position="185"/>
    </location>
</feature>
<gene>
    <name evidence="6" type="ORF">G7Y89_g15335</name>
</gene>
<dbReference type="AlphaFoldDB" id="A0A8H4QNW7"/>
<evidence type="ECO:0000256" key="3">
    <source>
        <dbReference type="ARBA" id="ARBA00022946"/>
    </source>
</evidence>
<dbReference type="GO" id="GO:0033615">
    <property type="term" value="P:mitochondrial proton-transporting ATP synthase complex assembly"/>
    <property type="evidence" value="ECO:0007669"/>
    <property type="project" value="TreeGrafter"/>
</dbReference>
<dbReference type="GO" id="GO:0005739">
    <property type="term" value="C:mitochondrion"/>
    <property type="evidence" value="ECO:0007669"/>
    <property type="project" value="UniProtKB-SubCell"/>
</dbReference>
<protein>
    <submittedName>
        <fullName evidence="6">Uncharacterized protein</fullName>
    </submittedName>
</protein>
<organism evidence="6 7">
    <name type="scientific">Cudoniella acicularis</name>
    <dbReference type="NCBI Taxonomy" id="354080"/>
    <lineage>
        <taxon>Eukaryota</taxon>
        <taxon>Fungi</taxon>
        <taxon>Dikarya</taxon>
        <taxon>Ascomycota</taxon>
        <taxon>Pezizomycotina</taxon>
        <taxon>Leotiomycetes</taxon>
        <taxon>Helotiales</taxon>
        <taxon>Tricladiaceae</taxon>
        <taxon>Cudoniella</taxon>
    </lineage>
</organism>
<accession>A0A8H4QNW7</accession>
<dbReference type="InterPro" id="IPR010591">
    <property type="entry name" value="ATP11"/>
</dbReference>
<feature type="compositionally biased region" description="Pro residues" evidence="5">
    <location>
        <begin position="153"/>
        <end position="171"/>
    </location>
</feature>
<keyword evidence="7" id="KW-1185">Reference proteome</keyword>
<proteinExistence type="inferred from homology"/>
<keyword evidence="3" id="KW-0809">Transit peptide</keyword>
<dbReference type="EMBL" id="JAAMPI010002337">
    <property type="protein sequence ID" value="KAF4614401.1"/>
    <property type="molecule type" value="Genomic_DNA"/>
</dbReference>
<evidence type="ECO:0000256" key="1">
    <source>
        <dbReference type="ARBA" id="ARBA00004173"/>
    </source>
</evidence>
<evidence type="ECO:0000256" key="5">
    <source>
        <dbReference type="SAM" id="MobiDB-lite"/>
    </source>
</evidence>
<comment type="similarity">
    <text evidence="2">Belongs to the ATP11 family.</text>
</comment>
<dbReference type="PANTHER" id="PTHR13126">
    <property type="entry name" value="CHAPERONE ATP11"/>
    <property type="match status" value="1"/>
</dbReference>
<evidence type="ECO:0000256" key="4">
    <source>
        <dbReference type="ARBA" id="ARBA00023128"/>
    </source>
</evidence>
<reference evidence="6 7" key="1">
    <citation type="submission" date="2020-03" db="EMBL/GenBank/DDBJ databases">
        <title>Draft Genome Sequence of Cudoniella acicularis.</title>
        <authorList>
            <person name="Buettner E."/>
            <person name="Kellner H."/>
        </authorList>
    </citation>
    <scope>NUCLEOTIDE SEQUENCE [LARGE SCALE GENOMIC DNA]</scope>
    <source>
        <strain evidence="6 7">DSM 108380</strain>
    </source>
</reference>
<evidence type="ECO:0000313" key="7">
    <source>
        <dbReference type="Proteomes" id="UP000566819"/>
    </source>
</evidence>
<dbReference type="PANTHER" id="PTHR13126:SF0">
    <property type="entry name" value="ATP SYNTHASE MITOCHONDRIAL F1 COMPLEX ASSEMBLY FACTOR 1"/>
    <property type="match status" value="1"/>
</dbReference>
<dbReference type="Proteomes" id="UP000566819">
    <property type="component" value="Unassembled WGS sequence"/>
</dbReference>
<dbReference type="OrthoDB" id="16535at2759"/>
<comment type="subcellular location">
    <subcellularLocation>
        <location evidence="1">Mitochondrion</location>
    </subcellularLocation>
</comment>
<dbReference type="Pfam" id="PF06644">
    <property type="entry name" value="ATP11"/>
    <property type="match status" value="1"/>
</dbReference>
<evidence type="ECO:0000313" key="6">
    <source>
        <dbReference type="EMBL" id="KAF4614401.1"/>
    </source>
</evidence>
<comment type="caution">
    <text evidence="6">The sequence shown here is derived from an EMBL/GenBank/DDBJ whole genome shotgun (WGS) entry which is preliminary data.</text>
</comment>